<dbReference type="Proteomes" id="UP000095192">
    <property type="component" value="Unassembled WGS sequence"/>
</dbReference>
<dbReference type="SMART" id="SM00847">
    <property type="entry name" value="HA2"/>
    <property type="match status" value="1"/>
</dbReference>
<evidence type="ECO:0000256" key="1">
    <source>
        <dbReference type="ARBA" id="ARBA00022741"/>
    </source>
</evidence>
<feature type="domain" description="Helicase C-terminal" evidence="7">
    <location>
        <begin position="1138"/>
        <end position="1304"/>
    </location>
</feature>
<comment type="caution">
    <text evidence="8">The sequence shown here is derived from an EMBL/GenBank/DDBJ whole genome shotgun (WGS) entry which is preliminary data.</text>
</comment>
<feature type="region of interest" description="Disordered" evidence="6">
    <location>
        <begin position="811"/>
        <end position="868"/>
    </location>
</feature>
<feature type="region of interest" description="Disordered" evidence="6">
    <location>
        <begin position="213"/>
        <end position="257"/>
    </location>
</feature>
<dbReference type="SUPFAM" id="SSF54768">
    <property type="entry name" value="dsRNA-binding domain-like"/>
    <property type="match status" value="1"/>
</dbReference>
<reference evidence="8 9" key="1">
    <citation type="journal article" date="2016" name="BMC Genomics">
        <title>Comparative genomics reveals Cyclospora cayetanensis possesses coccidia-like metabolism and invasion components but unique surface antigens.</title>
        <authorList>
            <person name="Liu S."/>
            <person name="Wang L."/>
            <person name="Zheng H."/>
            <person name="Xu Z."/>
            <person name="Roellig D.M."/>
            <person name="Li N."/>
            <person name="Frace M.A."/>
            <person name="Tang K."/>
            <person name="Arrowood M.J."/>
            <person name="Moss D.M."/>
            <person name="Zhang L."/>
            <person name="Feng Y."/>
            <person name="Xiao L."/>
        </authorList>
    </citation>
    <scope>NUCLEOTIDE SEQUENCE [LARGE SCALE GENOMIC DNA]</scope>
    <source>
        <strain evidence="8 9">CHN_HEN01</strain>
    </source>
</reference>
<dbReference type="SMART" id="SM00490">
    <property type="entry name" value="HELICc"/>
    <property type="match status" value="1"/>
</dbReference>
<feature type="compositionally biased region" description="Basic and acidic residues" evidence="6">
    <location>
        <begin position="841"/>
        <end position="850"/>
    </location>
</feature>
<evidence type="ECO:0000259" key="7">
    <source>
        <dbReference type="PROSITE" id="PS51194"/>
    </source>
</evidence>
<feature type="compositionally biased region" description="Polar residues" evidence="6">
    <location>
        <begin position="851"/>
        <end position="863"/>
    </location>
</feature>
<gene>
    <name evidence="8" type="ORF">cyc_01803</name>
</gene>
<dbReference type="Pfam" id="PF07717">
    <property type="entry name" value="OB_NTP_bind"/>
    <property type="match status" value="1"/>
</dbReference>
<sequence>MAPKKSKSTTTAESTEKDKNGKAKQKAAISPTPEVTQPPERPPGYIDLKPFQRLPKEVLHNHCQKHKIPKPQYEQRRASKGFFKTECILINHKDSSKTMRFLTNEEFPFKAHSEHFSALLALHHLEPTRPYEKLFPSPFKEAWLVLSGQAPQPLRQQQQEGADSPAAGSKKTSARSKATKAAATGPTAAEEPADVAISSTCGIVPMPVAAPTAAATGPKAVKQRQSGAGDDPRIAPPTSAAVNVNSPLLSDSPSKGASEVPVAVQISSAHRYASEFERQQAAEVNRLKQVKKEKEREIQRLEEEAQMPTVYMAEAVRKKVSMVLKEVLPHVTAQHPAVAAAALAGKKFYAAEPGKGGSAESLLFPLQWTDSKWISSVSWALRRQMNAPRAMGALRTRLLKELTGHLQFEKEISSAAVEAVLAVLVVSPQQRQQPQEQVVQQTETVAFLQVVESCQDFIAINTADEGSLPSHFSPAGKQIEIRCQGASPQQRQQQHREDERGEKALQASKERFFGSLKALCDGAREKALLDTLLQLAGALSSLCCCTGLYAIAARTLDAQQQEQGEPIKHQELEASESLLPDSVSLRLRVPIQGDASKQEISEDWLGAPTGFHLRVPIDPPAASSIESCLKASLGSDYLQEGFQGISVLNIFSPPGAAYPLEPPIVWISSEVPCGSPSEEVVSLSEITHPPYAEIVGAIICGTFGAHNALRLSRPLQQLSEKASLQGCPIGSSPRPPCPSRILNVLSSSICETSISDVAALLQAPWQFEAQLDELLAKEPDGPRGMVARWVTVATGAPILAAGEAATGQELALSQQSQQCQGSTSPLSYAGDDGVPPLPPKSVRDKGEVRRTSNPPRGPHTQSHAMEGLTTGEIQVCKTILKGAEHPASRDAMSLPVRQHFDTVLEFMGNPFKRVLVVQGETGAASEMGSPLGALVGYQVRLESRLSQQTRLLFCTHGVLLRQILSGDVLERASVVVVDEVHERCTEVDMLLLVLAKALANKSHNHAAETEKIALAAKTELSLFRVLFPKHGYHEELSGRLGASAAAAASAVEARYRGGAKPAAAKTEWRDVHQDTFFSNHSSPGNQTTPVAATAAGTPVGSLPQLPQLVAAVVRHVHLTGIPCGKSASGAPRGHRVGKLRQQEQQQGAGTAIIVFCSGVGEVSAVCRAIEELQLDLWVLPCHASLHPRQQQKVFAAPPAGWRKVVVATNIAETSITISDVGYVVDCGTHKMLRYDPSRRSSKLQEELITKANAQQRSGRAGRVAEGHCFRLYEKGEFNDMPQHSPHLLRYHLKSSSALWHLTAIFPEEPLHHLLGQCLDPPAQDHVDASIRHLVHLGALECNGGLVGESLTPLGLFLSRFPMSISYAKMLIFAAPLGCLEETLALCALMAADSDLYIPGAEAAAERQKHFARSQSDFVSNLRVFAAWKAAVACGRGAEDEFCMRFGVNSSTCRAAEALRKRFRRVARDAGLMAMMGREPERQILSSSTGMRQGAPSTSAISLNYSSNNNSVEGCDSDTGDDEVALHVEETSSPVSVSDIGSTEGTLGVVSSQSPKGRARDSVRSIYWYIKACVVAGLYPQVATIQAPRIYTAVGSGTLEKAPEAWQMKFFTRVDADPISSQEDKRNSKQKLQRVFIHPTSINFKTCEYDTQWVAFGEKLQTTKLFIKDVSTVSVFALLLLSCCELVPAQGEGALWLDGWLQLRCPGLISSYVKHLKGLFHTFLNEFYCLSAVALIRRGSFDTQGAPLPQARNLDYDQLALEIPVTATNPRCVFFGASDAIHRRCELTALIKRLVELEGHLV</sequence>
<dbReference type="InterPro" id="IPR011709">
    <property type="entry name" value="DEAD-box_helicase_OB_fold"/>
</dbReference>
<keyword evidence="4" id="KW-0067">ATP-binding</keyword>
<keyword evidence="1" id="KW-0547">Nucleotide-binding</keyword>
<dbReference type="CDD" id="cd18791">
    <property type="entry name" value="SF2_C_RHA"/>
    <property type="match status" value="1"/>
</dbReference>
<dbReference type="InParanoid" id="A0A1D3D8C8"/>
<dbReference type="SUPFAM" id="SSF52540">
    <property type="entry name" value="P-loop containing nucleoside triphosphate hydrolases"/>
    <property type="match status" value="2"/>
</dbReference>
<dbReference type="Pfam" id="PF24385">
    <property type="entry name" value="DSRM_DHX29"/>
    <property type="match status" value="1"/>
</dbReference>
<proteinExistence type="predicted"/>
<dbReference type="GO" id="GO:0016787">
    <property type="term" value="F:hydrolase activity"/>
    <property type="evidence" value="ECO:0007669"/>
    <property type="project" value="UniProtKB-KW"/>
</dbReference>
<feature type="region of interest" description="Disordered" evidence="6">
    <location>
        <begin position="1"/>
        <end position="44"/>
    </location>
</feature>
<keyword evidence="2" id="KW-0378">Hydrolase</keyword>
<dbReference type="InterPro" id="IPR056328">
    <property type="entry name" value="DSRM_DHX29"/>
</dbReference>
<evidence type="ECO:0000256" key="4">
    <source>
        <dbReference type="ARBA" id="ARBA00022840"/>
    </source>
</evidence>
<dbReference type="PANTHER" id="PTHR18934:SF145">
    <property type="entry name" value="ATP-DEPENDENT RNA HELICASE DHX57-RELATED"/>
    <property type="match status" value="1"/>
</dbReference>
<dbReference type="Pfam" id="PF00271">
    <property type="entry name" value="Helicase_C"/>
    <property type="match status" value="1"/>
</dbReference>
<organism evidence="8 9">
    <name type="scientific">Cyclospora cayetanensis</name>
    <dbReference type="NCBI Taxonomy" id="88456"/>
    <lineage>
        <taxon>Eukaryota</taxon>
        <taxon>Sar</taxon>
        <taxon>Alveolata</taxon>
        <taxon>Apicomplexa</taxon>
        <taxon>Conoidasida</taxon>
        <taxon>Coccidia</taxon>
        <taxon>Eucoccidiorida</taxon>
        <taxon>Eimeriorina</taxon>
        <taxon>Eimeriidae</taxon>
        <taxon>Cyclospora</taxon>
    </lineage>
</organism>
<feature type="coiled-coil region" evidence="5">
    <location>
        <begin position="273"/>
        <end position="307"/>
    </location>
</feature>
<evidence type="ECO:0000256" key="2">
    <source>
        <dbReference type="ARBA" id="ARBA00022801"/>
    </source>
</evidence>
<evidence type="ECO:0000256" key="6">
    <source>
        <dbReference type="SAM" id="MobiDB-lite"/>
    </source>
</evidence>
<dbReference type="Gene3D" id="1.20.120.1080">
    <property type="match status" value="1"/>
</dbReference>
<dbReference type="GO" id="GO:0004386">
    <property type="term" value="F:helicase activity"/>
    <property type="evidence" value="ECO:0007669"/>
    <property type="project" value="UniProtKB-KW"/>
</dbReference>
<feature type="region of interest" description="Disordered" evidence="6">
    <location>
        <begin position="152"/>
        <end position="193"/>
    </location>
</feature>
<dbReference type="Gene3D" id="3.40.50.300">
    <property type="entry name" value="P-loop containing nucleotide triphosphate hydrolases"/>
    <property type="match status" value="2"/>
</dbReference>
<dbReference type="InterPro" id="IPR027417">
    <property type="entry name" value="P-loop_NTPase"/>
</dbReference>
<keyword evidence="3" id="KW-0347">Helicase</keyword>
<dbReference type="PROSITE" id="PS51194">
    <property type="entry name" value="HELICASE_CTER"/>
    <property type="match status" value="1"/>
</dbReference>
<dbReference type="VEuPathDB" id="ToxoDB:LOC34618749"/>
<accession>A0A1D3D8C8</accession>
<dbReference type="EMBL" id="JROU02000300">
    <property type="protein sequence ID" value="OEH79715.1"/>
    <property type="molecule type" value="Genomic_DNA"/>
</dbReference>
<dbReference type="GO" id="GO:0003723">
    <property type="term" value="F:RNA binding"/>
    <property type="evidence" value="ECO:0007669"/>
    <property type="project" value="TreeGrafter"/>
</dbReference>
<dbReference type="VEuPathDB" id="ToxoDB:cyc_01803"/>
<evidence type="ECO:0000256" key="3">
    <source>
        <dbReference type="ARBA" id="ARBA00022806"/>
    </source>
</evidence>
<feature type="compositionally biased region" description="Low complexity" evidence="6">
    <location>
        <begin position="813"/>
        <end position="824"/>
    </location>
</feature>
<dbReference type="InterPro" id="IPR001650">
    <property type="entry name" value="Helicase_C-like"/>
</dbReference>
<dbReference type="PANTHER" id="PTHR18934">
    <property type="entry name" value="ATP-DEPENDENT RNA HELICASE"/>
    <property type="match status" value="1"/>
</dbReference>
<dbReference type="Pfam" id="PF21010">
    <property type="entry name" value="HA2_C"/>
    <property type="match status" value="1"/>
</dbReference>
<name>A0A1D3D8C8_9EIME</name>
<evidence type="ECO:0000313" key="9">
    <source>
        <dbReference type="Proteomes" id="UP000095192"/>
    </source>
</evidence>
<evidence type="ECO:0000256" key="5">
    <source>
        <dbReference type="SAM" id="Coils"/>
    </source>
</evidence>
<dbReference type="InterPro" id="IPR002464">
    <property type="entry name" value="DNA/RNA_helicase_DEAH_CS"/>
</dbReference>
<evidence type="ECO:0000313" key="8">
    <source>
        <dbReference type="EMBL" id="OEH79715.1"/>
    </source>
</evidence>
<protein>
    <recommendedName>
        <fullName evidence="7">Helicase C-terminal domain-containing protein</fullName>
    </recommendedName>
</protein>
<keyword evidence="5" id="KW-0175">Coiled coil</keyword>
<feature type="compositionally biased region" description="Low complexity" evidence="6">
    <location>
        <begin position="179"/>
        <end position="190"/>
    </location>
</feature>
<feature type="compositionally biased region" description="Polar residues" evidence="6">
    <location>
        <begin position="240"/>
        <end position="255"/>
    </location>
</feature>
<keyword evidence="9" id="KW-1185">Reference proteome</keyword>
<dbReference type="PROSITE" id="PS00690">
    <property type="entry name" value="DEAH_ATP_HELICASE"/>
    <property type="match status" value="1"/>
</dbReference>
<dbReference type="InterPro" id="IPR007502">
    <property type="entry name" value="Helicase-assoc_dom"/>
</dbReference>
<dbReference type="GO" id="GO:0005524">
    <property type="term" value="F:ATP binding"/>
    <property type="evidence" value="ECO:0007669"/>
    <property type="project" value="UniProtKB-KW"/>
</dbReference>